<accession>A0ABX1BR93</accession>
<sequence length="388" mass="42020">MTSFGGAPMVDWNLAAATATRLVRPGPEVSRDEARAVVAELRRHAEASEAHVRSFTRMAAPSADGEPAPDAGPVLVVDRAGWIRANVAGFRALLRPLLEKVGERRADRPGGAVLGAVGSKVTGVEVGMLLSFLASRVLGQYETFAPVGRDLPGGANGGRLLLVAPNIVHVERELDVDPHDFRLWVCLHEETHRTQFTAVPWLRDHIEGEIHAFLAETDIDPGTLLERLREAAQSFVGGRQENGAGGADRAEGAEADGGRSFAELVQTPGQREVLGRLTAVMSLLEGHADYVMDGVGPQVVPSVAEIREKFQRRRASGASRLDQALRKVLGLDAKLRQYRDGERFVRAVVDEVGMDGFNRVWTSPNTLPTKAEISAPAEWVARVHRKEA</sequence>
<keyword evidence="2" id="KW-0645">Protease</keyword>
<dbReference type="NCBIfam" id="TIGR03624">
    <property type="entry name" value="putative hydrolase"/>
    <property type="match status" value="1"/>
</dbReference>
<dbReference type="InterPro" id="IPR018766">
    <property type="entry name" value="Zinicin_2"/>
</dbReference>
<dbReference type="Pfam" id="PF10103">
    <property type="entry name" value="Zincin_2"/>
    <property type="match status" value="1"/>
</dbReference>
<evidence type="ECO:0000313" key="3">
    <source>
        <dbReference type="Proteomes" id="UP000695264"/>
    </source>
</evidence>
<dbReference type="EMBL" id="JAATEN010000001">
    <property type="protein sequence ID" value="NJP98992.1"/>
    <property type="molecule type" value="Genomic_DNA"/>
</dbReference>
<dbReference type="GO" id="GO:0008237">
    <property type="term" value="F:metallopeptidase activity"/>
    <property type="evidence" value="ECO:0007669"/>
    <property type="project" value="UniProtKB-KW"/>
</dbReference>
<protein>
    <submittedName>
        <fullName evidence="2">Zinc-dependent metalloprotease</fullName>
    </submittedName>
</protein>
<dbReference type="Proteomes" id="UP000695264">
    <property type="component" value="Unassembled WGS sequence"/>
</dbReference>
<organism evidence="2 3">
    <name type="scientific">Streptomyces zingiberis</name>
    <dbReference type="NCBI Taxonomy" id="2053010"/>
    <lineage>
        <taxon>Bacteria</taxon>
        <taxon>Bacillati</taxon>
        <taxon>Actinomycetota</taxon>
        <taxon>Actinomycetes</taxon>
        <taxon>Kitasatosporales</taxon>
        <taxon>Streptomycetaceae</taxon>
        <taxon>Streptomyces</taxon>
    </lineage>
</organism>
<proteinExistence type="predicted"/>
<name>A0ABX1BR93_9ACTN</name>
<reference evidence="2 3" key="1">
    <citation type="submission" date="2020-03" db="EMBL/GenBank/DDBJ databases">
        <title>WGS of actinomycetes isolated from Thailand.</title>
        <authorList>
            <person name="Thawai C."/>
        </authorList>
    </citation>
    <scope>NUCLEOTIDE SEQUENCE [LARGE SCALE GENOMIC DNA]</scope>
    <source>
        <strain evidence="2 3">PLAI 1-29</strain>
    </source>
</reference>
<feature type="region of interest" description="Disordered" evidence="1">
    <location>
        <begin position="236"/>
        <end position="257"/>
    </location>
</feature>
<dbReference type="NCBIfam" id="TIGR03883">
    <property type="entry name" value="DUF2342_F420"/>
    <property type="match status" value="1"/>
</dbReference>
<comment type="caution">
    <text evidence="2">The sequence shown here is derived from an EMBL/GenBank/DDBJ whole genome shotgun (WGS) entry which is preliminary data.</text>
</comment>
<evidence type="ECO:0000313" key="2">
    <source>
        <dbReference type="EMBL" id="NJP98992.1"/>
    </source>
</evidence>
<dbReference type="InterPro" id="IPR042271">
    <property type="entry name" value="Zinicin_2_N"/>
</dbReference>
<dbReference type="InterPro" id="IPR022454">
    <property type="entry name" value="CHP03883_F420-assoc"/>
</dbReference>
<keyword evidence="2" id="KW-0378">Hydrolase</keyword>
<gene>
    <name evidence="2" type="ORF">HCK00_00010</name>
</gene>
<dbReference type="PANTHER" id="PTHR39420">
    <property type="match status" value="1"/>
</dbReference>
<keyword evidence="2" id="KW-0482">Metalloprotease</keyword>
<dbReference type="PANTHER" id="PTHR39420:SF1">
    <property type="entry name" value="HYDROLASE"/>
    <property type="match status" value="1"/>
</dbReference>
<keyword evidence="3" id="KW-1185">Reference proteome</keyword>
<evidence type="ECO:0000256" key="1">
    <source>
        <dbReference type="SAM" id="MobiDB-lite"/>
    </source>
</evidence>
<dbReference type="Gene3D" id="1.20.150.30">
    <property type="entry name" value="Zincin-like metallopeptidase, N-terminal domain"/>
    <property type="match status" value="1"/>
</dbReference>
<dbReference type="RefSeq" id="WP_168099634.1">
    <property type="nucleotide sequence ID" value="NZ_JAATEN010000001.1"/>
</dbReference>
<dbReference type="SUPFAM" id="SSF55486">
    <property type="entry name" value="Metalloproteases ('zincins'), catalytic domain"/>
    <property type="match status" value="1"/>
</dbReference>